<keyword evidence="1" id="KW-0677">Repeat</keyword>
<organism evidence="3 4">
    <name type="scientific">Penicillium brasilianum</name>
    <dbReference type="NCBI Taxonomy" id="104259"/>
    <lineage>
        <taxon>Eukaryota</taxon>
        <taxon>Fungi</taxon>
        <taxon>Dikarya</taxon>
        <taxon>Ascomycota</taxon>
        <taxon>Pezizomycotina</taxon>
        <taxon>Eurotiomycetes</taxon>
        <taxon>Eurotiomycetidae</taxon>
        <taxon>Eurotiales</taxon>
        <taxon>Aspergillaceae</taxon>
        <taxon>Penicillium</taxon>
    </lineage>
</organism>
<evidence type="ECO:0000259" key="2">
    <source>
        <dbReference type="PROSITE" id="PS50837"/>
    </source>
</evidence>
<dbReference type="PANTHER" id="PTHR10039">
    <property type="entry name" value="AMELOGENIN"/>
    <property type="match status" value="1"/>
</dbReference>
<evidence type="ECO:0000313" key="3">
    <source>
        <dbReference type="EMBL" id="CEJ60880.1"/>
    </source>
</evidence>
<dbReference type="SUPFAM" id="SSF52540">
    <property type="entry name" value="P-loop containing nucleoside triphosphate hydrolases"/>
    <property type="match status" value="1"/>
</dbReference>
<protein>
    <recommendedName>
        <fullName evidence="2">NACHT domain-containing protein</fullName>
    </recommendedName>
</protein>
<evidence type="ECO:0000313" key="4">
    <source>
        <dbReference type="Proteomes" id="UP000042958"/>
    </source>
</evidence>
<accession>A0A0F7TZK1</accession>
<dbReference type="InterPro" id="IPR027417">
    <property type="entry name" value="P-loop_NTPase"/>
</dbReference>
<dbReference type="AlphaFoldDB" id="A0A0F7TZK1"/>
<proteinExistence type="predicted"/>
<dbReference type="EMBL" id="CDHK01000009">
    <property type="protein sequence ID" value="CEJ60880.1"/>
    <property type="molecule type" value="Genomic_DNA"/>
</dbReference>
<dbReference type="Pfam" id="PF24883">
    <property type="entry name" value="NPHP3_N"/>
    <property type="match status" value="1"/>
</dbReference>
<dbReference type="InterPro" id="IPR056884">
    <property type="entry name" value="NPHP3-like_N"/>
</dbReference>
<reference evidence="4" key="1">
    <citation type="journal article" date="2015" name="Genome Announc.">
        <title>Draft genome sequence of the fungus Penicillium brasilianum MG11.</title>
        <authorList>
            <person name="Horn F."/>
            <person name="Linde J."/>
            <person name="Mattern D.J."/>
            <person name="Walther G."/>
            <person name="Guthke R."/>
            <person name="Brakhage A.A."/>
            <person name="Valiante V."/>
        </authorList>
    </citation>
    <scope>NUCLEOTIDE SEQUENCE [LARGE SCALE GENOMIC DNA]</scope>
    <source>
        <strain evidence="4">MG11</strain>
    </source>
</reference>
<dbReference type="PROSITE" id="PS50837">
    <property type="entry name" value="NACHT"/>
    <property type="match status" value="1"/>
</dbReference>
<dbReference type="STRING" id="104259.A0A0F7TZK1"/>
<dbReference type="Proteomes" id="UP000042958">
    <property type="component" value="Unassembled WGS sequence"/>
</dbReference>
<sequence>MGSRSSASFDGSTNLGGFQNGINNGTINVFKEDGDNECLSALLSTHPRVSDPGAHIRKIEEEKGGLLKDSYEWMIHHPSFRQIQFDDQKRLLWIRGEPGHGKTMLLMGMIKELDDSSPRAGLAYFFCQGTDEEMNSATAVLRGLIYRLILIKPSLITHLRKIYDCHKGVFQDRSSFFALPDIAGGMLEDPKLGRAFIVIDALDERNKSGSATQIHSYEYLGITFREVDCVESQRPSHH</sequence>
<dbReference type="Gene3D" id="3.40.50.300">
    <property type="entry name" value="P-loop containing nucleotide triphosphate hydrolases"/>
    <property type="match status" value="1"/>
</dbReference>
<keyword evidence="4" id="KW-1185">Reference proteome</keyword>
<evidence type="ECO:0000256" key="1">
    <source>
        <dbReference type="ARBA" id="ARBA00022737"/>
    </source>
</evidence>
<gene>
    <name evidence="3" type="ORF">PMG11_09434</name>
</gene>
<dbReference type="OrthoDB" id="538223at2759"/>
<dbReference type="PANTHER" id="PTHR10039:SF14">
    <property type="entry name" value="NACHT DOMAIN-CONTAINING PROTEIN"/>
    <property type="match status" value="1"/>
</dbReference>
<feature type="domain" description="NACHT" evidence="2">
    <location>
        <begin position="90"/>
        <end position="204"/>
    </location>
</feature>
<dbReference type="InterPro" id="IPR007111">
    <property type="entry name" value="NACHT_NTPase"/>
</dbReference>
<name>A0A0F7TZK1_PENBI</name>